<sequence>MFEFIIRGRISIGGVLMKITRVSEEELAKIIFDELCPKKFFKGDEQIKERFVEHFDKLNKVPIFEKEVAKIVVLEILEDRFLIKNEKKVRLDFFEPLFRDLCPYEIEMKRIRSK</sequence>
<gene>
    <name evidence="1" type="ORF">MHSWG343_06920</name>
</gene>
<dbReference type="Proteomes" id="UP000324831">
    <property type="component" value="Unassembled WGS sequence"/>
</dbReference>
<dbReference type="EMBL" id="BIMN01000003">
    <property type="protein sequence ID" value="GCE63692.1"/>
    <property type="molecule type" value="Genomic_DNA"/>
</dbReference>
<dbReference type="AlphaFoldDB" id="A0A478FQQ3"/>
<reference evidence="1 2" key="1">
    <citation type="submission" date="2019-01" db="EMBL/GenBank/DDBJ databases">
        <title>Draft genome sequences of Candidatus Mycoplasma haemohominis SWG34-3 identified from a patient with pyrexia, anemia and liver dysfunction.</title>
        <authorList>
            <person name="Sekizuka T."/>
            <person name="Hattori N."/>
            <person name="Katano H."/>
            <person name="Takuma T."/>
            <person name="Ito T."/>
            <person name="Arai N."/>
            <person name="Yanai R."/>
            <person name="Ishii S."/>
            <person name="Miura Y."/>
            <person name="Tokunaga T."/>
            <person name="Watanabe H."/>
            <person name="Nomura N."/>
            <person name="Eguchi J."/>
            <person name="Arai T."/>
            <person name="Hasegawa H."/>
            <person name="Nakamaki T."/>
            <person name="Wakita T."/>
            <person name="Niki Y."/>
            <person name="Kuroda M."/>
        </authorList>
    </citation>
    <scope>NUCLEOTIDE SEQUENCE [LARGE SCALE GENOMIC DNA]</scope>
    <source>
        <strain evidence="1">SWG34-3</strain>
    </source>
</reference>
<proteinExistence type="predicted"/>
<accession>A0A478FQQ3</accession>
<evidence type="ECO:0000313" key="1">
    <source>
        <dbReference type="EMBL" id="GCE63692.1"/>
    </source>
</evidence>
<name>A0A478FQQ3_9MOLU</name>
<comment type="caution">
    <text evidence="1">The sequence shown here is derived from an EMBL/GenBank/DDBJ whole genome shotgun (WGS) entry which is preliminary data.</text>
</comment>
<evidence type="ECO:0000313" key="2">
    <source>
        <dbReference type="Proteomes" id="UP000324831"/>
    </source>
</evidence>
<organism evidence="1 2">
    <name type="scientific">Candidatus Mycoplasma haematohominis</name>
    <dbReference type="NCBI Taxonomy" id="1494318"/>
    <lineage>
        <taxon>Bacteria</taxon>
        <taxon>Bacillati</taxon>
        <taxon>Mycoplasmatota</taxon>
        <taxon>Mollicutes</taxon>
        <taxon>Mycoplasmataceae</taxon>
        <taxon>Mycoplasma</taxon>
    </lineage>
</organism>
<protein>
    <submittedName>
        <fullName evidence="1">Uncharacterized protein</fullName>
    </submittedName>
</protein>